<feature type="compositionally biased region" description="Low complexity" evidence="1">
    <location>
        <begin position="630"/>
        <end position="646"/>
    </location>
</feature>
<evidence type="ECO:0000256" key="1">
    <source>
        <dbReference type="SAM" id="MobiDB-lite"/>
    </source>
</evidence>
<name>A0A0L0SRT8_ALLM3</name>
<reference evidence="2 3" key="1">
    <citation type="submission" date="2009-11" db="EMBL/GenBank/DDBJ databases">
        <title>Annotation of Allomyces macrogynus ATCC 38327.</title>
        <authorList>
            <consortium name="The Broad Institute Genome Sequencing Platform"/>
            <person name="Russ C."/>
            <person name="Cuomo C."/>
            <person name="Burger G."/>
            <person name="Gray M.W."/>
            <person name="Holland P.W.H."/>
            <person name="King N."/>
            <person name="Lang F.B.F."/>
            <person name="Roger A.J."/>
            <person name="Ruiz-Trillo I."/>
            <person name="Young S.K."/>
            <person name="Zeng Q."/>
            <person name="Gargeya S."/>
            <person name="Fitzgerald M."/>
            <person name="Haas B."/>
            <person name="Abouelleil A."/>
            <person name="Alvarado L."/>
            <person name="Arachchi H.M."/>
            <person name="Berlin A."/>
            <person name="Chapman S.B."/>
            <person name="Gearin G."/>
            <person name="Goldberg J."/>
            <person name="Griggs A."/>
            <person name="Gujja S."/>
            <person name="Hansen M."/>
            <person name="Heiman D."/>
            <person name="Howarth C."/>
            <person name="Larimer J."/>
            <person name="Lui A."/>
            <person name="MacDonald P.J.P."/>
            <person name="McCowen C."/>
            <person name="Montmayeur A."/>
            <person name="Murphy C."/>
            <person name="Neiman D."/>
            <person name="Pearson M."/>
            <person name="Priest M."/>
            <person name="Roberts A."/>
            <person name="Saif S."/>
            <person name="Shea T."/>
            <person name="Sisk P."/>
            <person name="Stolte C."/>
            <person name="Sykes S."/>
            <person name="Wortman J."/>
            <person name="Nusbaum C."/>
            <person name="Birren B."/>
        </authorList>
    </citation>
    <scope>NUCLEOTIDE SEQUENCE [LARGE SCALE GENOMIC DNA]</scope>
    <source>
        <strain evidence="2 3">ATCC 38327</strain>
    </source>
</reference>
<feature type="compositionally biased region" description="Pro residues" evidence="1">
    <location>
        <begin position="598"/>
        <end position="608"/>
    </location>
</feature>
<feature type="compositionally biased region" description="Basic and acidic residues" evidence="1">
    <location>
        <begin position="715"/>
        <end position="728"/>
    </location>
</feature>
<feature type="compositionally biased region" description="Pro residues" evidence="1">
    <location>
        <begin position="447"/>
        <end position="467"/>
    </location>
</feature>
<sequence length="728" mass="77827">MPATRRSVAVVAADITALITSWPTQAKARRTKPPVLHQNRILNLCQELAKLAGEDATEATAHALIEFIDALHPATDVLLGPAVTAARRKECVQPVIKSLVTHIACLVYDSPVHAFNLAAWRGTWGDYAVKVLSEVQHCLTAGGLNFDDAYTDTADKLVKLMLNAHLSSTVRVATAYVYIDLLHSRLAKTTTRDTYLSQILRAFKSARSFDLQSVLLEIVYRVLPRTAAERVNFLHQHGINDTVWIDLFTDLANAPNDLNNVMREHLNRINEPNFTDVGPVTFPAYVTVHHAVFQAGTDRAQTKAELPMFIDVSPEGIAFTAELDTHADEEPMLCAKHDRIARWAIDEPNKKLVLALQDVQVPWNLSIKRDLVVQFTLADARAVTVARNCLLNRTSGVASTSPLGRRTSELQFPLIEHRVEDQAGTTGGRAGAEMPTNGHGHLVELATPPPPSPPRMAPAHSPSPAPAPTTSAPAVVALPVATARNAEVTPPPATVRTTTTVTTGPALAATPQRTTFQPLGRALPAAAATAAAETPALAPTNGAHQPTSPRAAAADVAAARGGKRPRSPDHESSDTGDFDSAPVAAQPRKRIRIVRRASPPPPTPPPPRLAAEPRSSPPALPAHPSPEVVPIARPPAGARAAAAPSAQMSRVQRVPQRPAGETRAATPPPAPAPAPAVARARPAAPESSAEDPGLLDFRKFIGRKVPTKPATTAKPRVEASRPDRRRDD</sequence>
<proteinExistence type="predicted"/>
<keyword evidence="3" id="KW-1185">Reference proteome</keyword>
<gene>
    <name evidence="2" type="ORF">AMAG_10848</name>
</gene>
<dbReference type="AlphaFoldDB" id="A0A0L0SRT8"/>
<feature type="compositionally biased region" description="Pro residues" evidence="1">
    <location>
        <begin position="615"/>
        <end position="624"/>
    </location>
</feature>
<feature type="region of interest" description="Disordered" evidence="1">
    <location>
        <begin position="424"/>
        <end position="471"/>
    </location>
</feature>
<dbReference type="OrthoDB" id="5590660at2759"/>
<feature type="compositionally biased region" description="Low complexity" evidence="1">
    <location>
        <begin position="526"/>
        <end position="540"/>
    </location>
</feature>
<feature type="region of interest" description="Disordered" evidence="1">
    <location>
        <begin position="526"/>
        <end position="728"/>
    </location>
</feature>
<feature type="compositionally biased region" description="Low complexity" evidence="1">
    <location>
        <begin position="675"/>
        <end position="687"/>
    </location>
</feature>
<organism evidence="2 3">
    <name type="scientific">Allomyces macrogynus (strain ATCC 38327)</name>
    <name type="common">Allomyces javanicus var. macrogynus</name>
    <dbReference type="NCBI Taxonomy" id="578462"/>
    <lineage>
        <taxon>Eukaryota</taxon>
        <taxon>Fungi</taxon>
        <taxon>Fungi incertae sedis</taxon>
        <taxon>Blastocladiomycota</taxon>
        <taxon>Blastocladiomycetes</taxon>
        <taxon>Blastocladiales</taxon>
        <taxon>Blastocladiaceae</taxon>
        <taxon>Allomyces</taxon>
    </lineage>
</organism>
<accession>A0A0L0SRT8</accession>
<protein>
    <submittedName>
        <fullName evidence="2">Uncharacterized protein</fullName>
    </submittedName>
</protein>
<dbReference type="EMBL" id="GG745346">
    <property type="protein sequence ID" value="KNE65196.1"/>
    <property type="molecule type" value="Genomic_DNA"/>
</dbReference>
<dbReference type="VEuPathDB" id="FungiDB:AMAG_10848"/>
<evidence type="ECO:0000313" key="3">
    <source>
        <dbReference type="Proteomes" id="UP000054350"/>
    </source>
</evidence>
<reference evidence="3" key="2">
    <citation type="submission" date="2009-11" db="EMBL/GenBank/DDBJ databases">
        <title>The Genome Sequence of Allomyces macrogynus strain ATCC 38327.</title>
        <authorList>
            <consortium name="The Broad Institute Genome Sequencing Platform"/>
            <person name="Russ C."/>
            <person name="Cuomo C."/>
            <person name="Shea T."/>
            <person name="Young S.K."/>
            <person name="Zeng Q."/>
            <person name="Koehrsen M."/>
            <person name="Haas B."/>
            <person name="Borodovsky M."/>
            <person name="Guigo R."/>
            <person name="Alvarado L."/>
            <person name="Berlin A."/>
            <person name="Borenstein D."/>
            <person name="Chen Z."/>
            <person name="Engels R."/>
            <person name="Freedman E."/>
            <person name="Gellesch M."/>
            <person name="Goldberg J."/>
            <person name="Griggs A."/>
            <person name="Gujja S."/>
            <person name="Heiman D."/>
            <person name="Hepburn T."/>
            <person name="Howarth C."/>
            <person name="Jen D."/>
            <person name="Larson L."/>
            <person name="Lewis B."/>
            <person name="Mehta T."/>
            <person name="Park D."/>
            <person name="Pearson M."/>
            <person name="Roberts A."/>
            <person name="Saif S."/>
            <person name="Shenoy N."/>
            <person name="Sisk P."/>
            <person name="Stolte C."/>
            <person name="Sykes S."/>
            <person name="Walk T."/>
            <person name="White J."/>
            <person name="Yandava C."/>
            <person name="Burger G."/>
            <person name="Gray M.W."/>
            <person name="Holland P.W.H."/>
            <person name="King N."/>
            <person name="Lang F.B.F."/>
            <person name="Roger A.J."/>
            <person name="Ruiz-Trillo I."/>
            <person name="Lander E."/>
            <person name="Nusbaum C."/>
        </authorList>
    </citation>
    <scope>NUCLEOTIDE SEQUENCE [LARGE SCALE GENOMIC DNA]</scope>
    <source>
        <strain evidence="3">ATCC 38327</strain>
    </source>
</reference>
<dbReference type="Proteomes" id="UP000054350">
    <property type="component" value="Unassembled WGS sequence"/>
</dbReference>
<evidence type="ECO:0000313" key="2">
    <source>
        <dbReference type="EMBL" id="KNE65196.1"/>
    </source>
</evidence>